<evidence type="ECO:0000256" key="2">
    <source>
        <dbReference type="SAM" id="Phobius"/>
    </source>
</evidence>
<evidence type="ECO:0000256" key="1">
    <source>
        <dbReference type="SAM" id="MobiDB-lite"/>
    </source>
</evidence>
<dbReference type="Proteomes" id="UP000245910">
    <property type="component" value="Chromosome I"/>
</dbReference>
<evidence type="ECO:0000313" key="4">
    <source>
        <dbReference type="Proteomes" id="UP000245910"/>
    </source>
</evidence>
<keyword evidence="2" id="KW-0472">Membrane</keyword>
<dbReference type="AlphaFoldDB" id="A0A2L2TSE0"/>
<evidence type="ECO:0000313" key="3">
    <source>
        <dbReference type="EMBL" id="CEI63990.1"/>
    </source>
</evidence>
<accession>A0A2L2TSE0</accession>
<organism evidence="3 4">
    <name type="scientific">Fusarium venenatum</name>
    <dbReference type="NCBI Taxonomy" id="56646"/>
    <lineage>
        <taxon>Eukaryota</taxon>
        <taxon>Fungi</taxon>
        <taxon>Dikarya</taxon>
        <taxon>Ascomycota</taxon>
        <taxon>Pezizomycotina</taxon>
        <taxon>Sordariomycetes</taxon>
        <taxon>Hypocreomycetidae</taxon>
        <taxon>Hypocreales</taxon>
        <taxon>Nectriaceae</taxon>
        <taxon>Fusarium</taxon>
    </lineage>
</organism>
<proteinExistence type="predicted"/>
<feature type="region of interest" description="Disordered" evidence="1">
    <location>
        <begin position="105"/>
        <end position="147"/>
    </location>
</feature>
<dbReference type="EMBL" id="LN649229">
    <property type="protein sequence ID" value="CEI63990.1"/>
    <property type="molecule type" value="Genomic_DNA"/>
</dbReference>
<keyword evidence="2" id="KW-1133">Transmembrane helix</keyword>
<protein>
    <submittedName>
        <fullName evidence="3">Uncharacterized protein</fullName>
    </submittedName>
</protein>
<reference evidence="4" key="1">
    <citation type="submission" date="2014-10" db="EMBL/GenBank/DDBJ databases">
        <authorList>
            <person name="King R."/>
        </authorList>
    </citation>
    <scope>NUCLEOTIDE SEQUENCE [LARGE SCALE GENOMIC DNA]</scope>
    <source>
        <strain evidence="4">A3/5</strain>
    </source>
</reference>
<sequence length="147" mass="16375">MTSKSVHFTKGSYLVTIQTFPASYMSRKRRIYTTPTFTAVPSCQSTLFPFLNLQNVHTTHPIKHESSKAGNEFPPLSRFTPIQIIGFFIIVALLVVIAYLCCASSEESGGGGGDEGQEEEKKPEEAPEEEEEESKPGPAPSRNYYFY</sequence>
<keyword evidence="4" id="KW-1185">Reference proteome</keyword>
<feature type="transmembrane region" description="Helical" evidence="2">
    <location>
        <begin position="82"/>
        <end position="102"/>
    </location>
</feature>
<keyword evidence="2" id="KW-0812">Transmembrane</keyword>
<name>A0A2L2TSE0_9HYPO</name>